<dbReference type="GO" id="GO:0045296">
    <property type="term" value="F:cadherin binding"/>
    <property type="evidence" value="ECO:0007669"/>
    <property type="project" value="TreeGrafter"/>
</dbReference>
<dbReference type="PROSITE" id="PS50268">
    <property type="entry name" value="CADHERIN_2"/>
    <property type="match status" value="2"/>
</dbReference>
<dbReference type="GeneTree" id="ENSGT00940000157655"/>
<evidence type="ECO:0000313" key="10">
    <source>
        <dbReference type="Ensembl" id="ENSCLMP00005009950.1"/>
    </source>
</evidence>
<dbReference type="SUPFAM" id="SSF49313">
    <property type="entry name" value="Cadherin-like"/>
    <property type="match status" value="2"/>
</dbReference>
<evidence type="ECO:0000256" key="4">
    <source>
        <dbReference type="ARBA" id="ARBA00022737"/>
    </source>
</evidence>
<keyword evidence="3" id="KW-0732">Signal</keyword>
<dbReference type="GO" id="GO:0007156">
    <property type="term" value="P:homophilic cell adhesion via plasma membrane adhesion molecules"/>
    <property type="evidence" value="ECO:0007669"/>
    <property type="project" value="InterPro"/>
</dbReference>
<protein>
    <recommendedName>
        <fullName evidence="9">Cadherin domain-containing protein</fullName>
    </recommendedName>
</protein>
<organism evidence="10 11">
    <name type="scientific">Cyclopterus lumpus</name>
    <name type="common">Lumpsucker</name>
    <dbReference type="NCBI Taxonomy" id="8103"/>
    <lineage>
        <taxon>Eukaryota</taxon>
        <taxon>Metazoa</taxon>
        <taxon>Chordata</taxon>
        <taxon>Craniata</taxon>
        <taxon>Vertebrata</taxon>
        <taxon>Euteleostomi</taxon>
        <taxon>Actinopterygii</taxon>
        <taxon>Neopterygii</taxon>
        <taxon>Teleostei</taxon>
        <taxon>Neoteleostei</taxon>
        <taxon>Acanthomorphata</taxon>
        <taxon>Eupercaria</taxon>
        <taxon>Perciformes</taxon>
        <taxon>Cottioidei</taxon>
        <taxon>Cottales</taxon>
        <taxon>Cyclopteridae</taxon>
        <taxon>Cyclopterus</taxon>
    </lineage>
</organism>
<comment type="subcellular location">
    <subcellularLocation>
        <location evidence="1">Membrane</location>
        <topology evidence="1">Single-pass membrane protein</topology>
    </subcellularLocation>
</comment>
<evidence type="ECO:0000256" key="5">
    <source>
        <dbReference type="ARBA" id="ARBA00022837"/>
    </source>
</evidence>
<dbReference type="InterPro" id="IPR002126">
    <property type="entry name" value="Cadherin-like_dom"/>
</dbReference>
<evidence type="ECO:0000259" key="9">
    <source>
        <dbReference type="PROSITE" id="PS50268"/>
    </source>
</evidence>
<dbReference type="AlphaFoldDB" id="A0A8C2WW55"/>
<evidence type="ECO:0000256" key="6">
    <source>
        <dbReference type="ARBA" id="ARBA00022989"/>
    </source>
</evidence>
<evidence type="ECO:0000256" key="3">
    <source>
        <dbReference type="ARBA" id="ARBA00022729"/>
    </source>
</evidence>
<keyword evidence="5 8" id="KW-0106">Calcium</keyword>
<name>A0A8C2WW55_CYCLU</name>
<feature type="domain" description="Cadherin" evidence="9">
    <location>
        <begin position="122"/>
        <end position="188"/>
    </location>
</feature>
<dbReference type="InterPro" id="IPR015919">
    <property type="entry name" value="Cadherin-like_sf"/>
</dbReference>
<proteinExistence type="predicted"/>
<dbReference type="FunFam" id="2.60.40.60:FF:000163">
    <property type="entry name" value="Cadherin 17"/>
    <property type="match status" value="1"/>
</dbReference>
<sequence>MTPMMNLLLLPLRAGGKDLEEKKGPFENTELDVPEGTPVPYAIYQFQVTHPGVNNFRLSGEGQDGIMITKDGWLYLEMPLDWSRNDHYIIMVEALAEDEVVDDPVYVTIHVLDVNNNAPFFNQSIYTAVVRENNPEGIPFTRVFASDEDDPETPNAHLTYSLVSQIPNKQHIPLFQIDPNTGEISTTEAGTQMLKAREGIQYGRGEDQSIDALRTKFNDYCPVQNIPFEENPFFTCVERELRRPR</sequence>
<keyword evidence="2" id="KW-0812">Transmembrane</keyword>
<evidence type="ECO:0000313" key="11">
    <source>
        <dbReference type="Proteomes" id="UP000694565"/>
    </source>
</evidence>
<keyword evidence="7" id="KW-0472">Membrane</keyword>
<evidence type="ECO:0000256" key="8">
    <source>
        <dbReference type="PROSITE-ProRule" id="PRU00043"/>
    </source>
</evidence>
<accession>A0A8C2WW55</accession>
<dbReference type="GO" id="GO:0034332">
    <property type="term" value="P:adherens junction organization"/>
    <property type="evidence" value="ECO:0007669"/>
    <property type="project" value="TreeGrafter"/>
</dbReference>
<dbReference type="GO" id="GO:0016477">
    <property type="term" value="P:cell migration"/>
    <property type="evidence" value="ECO:0007669"/>
    <property type="project" value="TreeGrafter"/>
</dbReference>
<evidence type="ECO:0000256" key="7">
    <source>
        <dbReference type="ARBA" id="ARBA00023136"/>
    </source>
</evidence>
<reference evidence="10" key="2">
    <citation type="submission" date="2025-09" db="UniProtKB">
        <authorList>
            <consortium name="Ensembl"/>
        </authorList>
    </citation>
    <scope>IDENTIFICATION</scope>
</reference>
<keyword evidence="6" id="KW-1133">Transmembrane helix</keyword>
<evidence type="ECO:0000256" key="1">
    <source>
        <dbReference type="ARBA" id="ARBA00004167"/>
    </source>
</evidence>
<dbReference type="GO" id="GO:0016342">
    <property type="term" value="C:catenin complex"/>
    <property type="evidence" value="ECO:0007669"/>
    <property type="project" value="TreeGrafter"/>
</dbReference>
<keyword evidence="11" id="KW-1185">Reference proteome</keyword>
<dbReference type="Pfam" id="PF00028">
    <property type="entry name" value="Cadherin"/>
    <property type="match status" value="1"/>
</dbReference>
<dbReference type="GO" id="GO:0005509">
    <property type="term" value="F:calcium ion binding"/>
    <property type="evidence" value="ECO:0007669"/>
    <property type="project" value="UniProtKB-UniRule"/>
</dbReference>
<dbReference type="Gene3D" id="2.60.40.60">
    <property type="entry name" value="Cadherins"/>
    <property type="match status" value="2"/>
</dbReference>
<dbReference type="GO" id="GO:0007043">
    <property type="term" value="P:cell-cell junction assembly"/>
    <property type="evidence" value="ECO:0007669"/>
    <property type="project" value="TreeGrafter"/>
</dbReference>
<dbReference type="Proteomes" id="UP000694565">
    <property type="component" value="Unplaced"/>
</dbReference>
<dbReference type="GO" id="GO:0000902">
    <property type="term" value="P:cell morphogenesis"/>
    <property type="evidence" value="ECO:0007669"/>
    <property type="project" value="TreeGrafter"/>
</dbReference>
<reference evidence="10" key="1">
    <citation type="submission" date="2025-08" db="UniProtKB">
        <authorList>
            <consortium name="Ensembl"/>
        </authorList>
    </citation>
    <scope>IDENTIFICATION</scope>
</reference>
<dbReference type="Ensembl" id="ENSCLMT00005010780.1">
    <property type="protein sequence ID" value="ENSCLMP00005009950.1"/>
    <property type="gene ID" value="ENSCLMG00005005544.1"/>
</dbReference>
<evidence type="ECO:0000256" key="2">
    <source>
        <dbReference type="ARBA" id="ARBA00022692"/>
    </source>
</evidence>
<dbReference type="InterPro" id="IPR039808">
    <property type="entry name" value="Cadherin"/>
</dbReference>
<dbReference type="GO" id="GO:0016339">
    <property type="term" value="P:calcium-dependent cell-cell adhesion via plasma membrane cell adhesion molecules"/>
    <property type="evidence" value="ECO:0007669"/>
    <property type="project" value="TreeGrafter"/>
</dbReference>
<dbReference type="GO" id="GO:0008013">
    <property type="term" value="F:beta-catenin binding"/>
    <property type="evidence" value="ECO:0007669"/>
    <property type="project" value="TreeGrafter"/>
</dbReference>
<dbReference type="PANTHER" id="PTHR24027:SF422">
    <property type="entry name" value="CADHERIN DOMAIN-CONTAINING PROTEIN"/>
    <property type="match status" value="1"/>
</dbReference>
<dbReference type="GO" id="GO:0005912">
    <property type="term" value="C:adherens junction"/>
    <property type="evidence" value="ECO:0007669"/>
    <property type="project" value="TreeGrafter"/>
</dbReference>
<dbReference type="CDD" id="cd11304">
    <property type="entry name" value="Cadherin_repeat"/>
    <property type="match status" value="2"/>
</dbReference>
<dbReference type="PANTHER" id="PTHR24027">
    <property type="entry name" value="CADHERIN-23"/>
    <property type="match status" value="1"/>
</dbReference>
<keyword evidence="4" id="KW-0677">Repeat</keyword>
<dbReference type="GO" id="GO:0044331">
    <property type="term" value="P:cell-cell adhesion mediated by cadherin"/>
    <property type="evidence" value="ECO:0007669"/>
    <property type="project" value="TreeGrafter"/>
</dbReference>
<feature type="domain" description="Cadherin" evidence="9">
    <location>
        <begin position="29"/>
        <end position="121"/>
    </location>
</feature>